<accession>A0ABU8YUT1</accession>
<sequence length="42" mass="4940">MIPKEDLFTEAAKNWDLERLYQAFAEAKRQISPRSRQGLTET</sequence>
<keyword evidence="2" id="KW-1185">Reference proteome</keyword>
<evidence type="ECO:0000313" key="1">
    <source>
        <dbReference type="EMBL" id="MEK0188098.1"/>
    </source>
</evidence>
<reference evidence="1 2" key="1">
    <citation type="journal article" date="2020" name="Harmful Algae">
        <title>Molecular and morphological characterization of a novel dihydroanatoxin-a producing Microcoleus species (cyanobacteria) from the Russian River, California, USA.</title>
        <authorList>
            <person name="Conklin K.Y."/>
            <person name="Stancheva R."/>
            <person name="Otten T.G."/>
            <person name="Fadness R."/>
            <person name="Boyer G.L."/>
            <person name="Read B."/>
            <person name="Zhang X."/>
            <person name="Sheath R.G."/>
        </authorList>
    </citation>
    <scope>NUCLEOTIDE SEQUENCE [LARGE SCALE GENOMIC DNA]</scope>
    <source>
        <strain evidence="1 2">PTRS2</strain>
    </source>
</reference>
<protein>
    <submittedName>
        <fullName evidence="1">Uncharacterized protein</fullName>
    </submittedName>
</protein>
<comment type="caution">
    <text evidence="1">The sequence shown here is derived from an EMBL/GenBank/DDBJ whole genome shotgun (WGS) entry which is preliminary data.</text>
</comment>
<dbReference type="Proteomes" id="UP001384579">
    <property type="component" value="Unassembled WGS sequence"/>
</dbReference>
<proteinExistence type="predicted"/>
<organism evidence="1 2">
    <name type="scientific">Microcoleus anatoxicus PTRS2</name>
    <dbReference type="NCBI Taxonomy" id="2705321"/>
    <lineage>
        <taxon>Bacteria</taxon>
        <taxon>Bacillati</taxon>
        <taxon>Cyanobacteriota</taxon>
        <taxon>Cyanophyceae</taxon>
        <taxon>Oscillatoriophycideae</taxon>
        <taxon>Oscillatoriales</taxon>
        <taxon>Microcoleaceae</taxon>
        <taxon>Microcoleus</taxon>
        <taxon>Microcoleus anatoxicus</taxon>
    </lineage>
</organism>
<evidence type="ECO:0000313" key="2">
    <source>
        <dbReference type="Proteomes" id="UP001384579"/>
    </source>
</evidence>
<dbReference type="EMBL" id="JBBLXS010000516">
    <property type="protein sequence ID" value="MEK0188098.1"/>
    <property type="molecule type" value="Genomic_DNA"/>
</dbReference>
<dbReference type="RefSeq" id="WP_340541985.1">
    <property type="nucleotide sequence ID" value="NZ_JBBLXS010000516.1"/>
</dbReference>
<gene>
    <name evidence="1" type="ORF">WMG39_25135</name>
</gene>
<name>A0ABU8YUT1_9CYAN</name>